<evidence type="ECO:0000313" key="5">
    <source>
        <dbReference type="EMBL" id="TSE11994.1"/>
    </source>
</evidence>
<dbReference type="Proteomes" id="UP000235507">
    <property type="component" value="Unassembled WGS sequence"/>
</dbReference>
<reference evidence="5" key="1">
    <citation type="submission" date="2019-07" db="EMBL/GenBank/DDBJ databases">
        <title>Mesorhizobum intechiensis sp. nov. isolated from nodules of Lotus tenuis growing in lowlands of the Flooding Pampa, Argentina.</title>
        <authorList>
            <person name="Estrella M.J."/>
            <person name="Torres Tejerizo G.A."/>
            <person name="Cumpa Velazquez L.M."/>
            <person name="Fontana F."/>
            <person name="Hansen L."/>
            <person name="Pistorio M."/>
            <person name="Sannazzaro A.I."/>
        </authorList>
    </citation>
    <scope>NUCLEOTIDE SEQUENCE</scope>
    <source>
        <strain evidence="5">BD68</strain>
    </source>
</reference>
<evidence type="ECO:0000256" key="1">
    <source>
        <dbReference type="ARBA" id="ARBA00023002"/>
    </source>
</evidence>
<dbReference type="RefSeq" id="WP_143974374.1">
    <property type="nucleotide sequence ID" value="NZ_PNOT02000133.1"/>
</dbReference>
<dbReference type="AlphaFoldDB" id="A0A8T9ASB7"/>
<dbReference type="InterPro" id="IPR015590">
    <property type="entry name" value="Aldehyde_DH_dom"/>
</dbReference>
<feature type="active site" evidence="2">
    <location>
        <position position="19"/>
    </location>
</feature>
<protein>
    <submittedName>
        <fullName evidence="5">Aldehyde dehydrogenase family protein</fullName>
    </submittedName>
</protein>
<dbReference type="OrthoDB" id="9812625at2"/>
<keyword evidence="1 3" id="KW-0560">Oxidoreductase</keyword>
<dbReference type="InterPro" id="IPR016163">
    <property type="entry name" value="Ald_DH_C"/>
</dbReference>
<name>A0A8T9ASB7_9HYPH</name>
<dbReference type="EMBL" id="PNOT02000133">
    <property type="protein sequence ID" value="TSE11994.1"/>
    <property type="molecule type" value="Genomic_DNA"/>
</dbReference>
<dbReference type="GO" id="GO:0016620">
    <property type="term" value="F:oxidoreductase activity, acting on the aldehyde or oxo group of donors, NAD or NADP as acceptor"/>
    <property type="evidence" value="ECO:0007669"/>
    <property type="project" value="InterPro"/>
</dbReference>
<feature type="non-terminal residue" evidence="5">
    <location>
        <position position="1"/>
    </location>
</feature>
<comment type="similarity">
    <text evidence="3">Belongs to the aldehyde dehydrogenase family.</text>
</comment>
<evidence type="ECO:0000313" key="6">
    <source>
        <dbReference type="Proteomes" id="UP000235507"/>
    </source>
</evidence>
<evidence type="ECO:0000256" key="2">
    <source>
        <dbReference type="PROSITE-ProRule" id="PRU10007"/>
    </source>
</evidence>
<dbReference type="SUPFAM" id="SSF53720">
    <property type="entry name" value="ALDH-like"/>
    <property type="match status" value="1"/>
</dbReference>
<gene>
    <name evidence="5" type="ORF">C1D09_011490</name>
</gene>
<evidence type="ECO:0000256" key="3">
    <source>
        <dbReference type="RuleBase" id="RU003345"/>
    </source>
</evidence>
<dbReference type="InterPro" id="IPR016160">
    <property type="entry name" value="Ald_DH_CS_CYS"/>
</dbReference>
<organism evidence="5 6">
    <name type="scientific">Mesorhizobium intechi</name>
    <dbReference type="NCBI Taxonomy" id="537601"/>
    <lineage>
        <taxon>Bacteria</taxon>
        <taxon>Pseudomonadati</taxon>
        <taxon>Pseudomonadota</taxon>
        <taxon>Alphaproteobacteria</taxon>
        <taxon>Hyphomicrobiales</taxon>
        <taxon>Phyllobacteriaceae</taxon>
        <taxon>Mesorhizobium</taxon>
    </lineage>
</organism>
<keyword evidence="6" id="KW-1185">Reference proteome</keyword>
<feature type="domain" description="Aldehyde dehydrogenase" evidence="4">
    <location>
        <begin position="1"/>
        <end position="241"/>
    </location>
</feature>
<comment type="caution">
    <text evidence="5">The sequence shown here is derived from an EMBL/GenBank/DDBJ whole genome shotgun (WGS) entry which is preliminary data.</text>
</comment>
<dbReference type="Gene3D" id="3.40.309.10">
    <property type="entry name" value="Aldehyde Dehydrogenase, Chain A, domain 2"/>
    <property type="match status" value="1"/>
</dbReference>
<dbReference type="InterPro" id="IPR016161">
    <property type="entry name" value="Ald_DH/histidinol_DH"/>
</dbReference>
<dbReference type="Gene3D" id="3.40.605.10">
    <property type="entry name" value="Aldehyde Dehydrogenase, Chain A, domain 1"/>
    <property type="match status" value="1"/>
</dbReference>
<proteinExistence type="inferred from homology"/>
<sequence length="258" mass="27678">TGRTVLKAAAERIVPCIMELGGKSAAVVYSDADLDAVVEAVRIGTYLNAGQNCNNLTRLLVERSIADETLERVKACVEGLSIGPGRENCDITPLISQKQREGVERACQMALSQGARLVTGGTALSERSGYFMAPTVFADVAPDSSLFQKEVFGPVLSVTAFDDPIKGIELANDTDQGLAAGVFTRNIDRALWSADRLWAGQVYVNGWYVGGVETPFGGVKQSGYGREKGQEAVDGYVQTRNIGIRISQQRAEEPSTIE</sequence>
<dbReference type="PROSITE" id="PS00687">
    <property type="entry name" value="ALDEHYDE_DEHYDR_GLU"/>
    <property type="match status" value="1"/>
</dbReference>
<dbReference type="PANTHER" id="PTHR11699">
    <property type="entry name" value="ALDEHYDE DEHYDROGENASE-RELATED"/>
    <property type="match status" value="1"/>
</dbReference>
<evidence type="ECO:0000259" key="4">
    <source>
        <dbReference type="Pfam" id="PF00171"/>
    </source>
</evidence>
<dbReference type="Pfam" id="PF00171">
    <property type="entry name" value="Aldedh"/>
    <property type="match status" value="1"/>
</dbReference>
<dbReference type="InterPro" id="IPR029510">
    <property type="entry name" value="Ald_DH_CS_GLU"/>
</dbReference>
<dbReference type="InterPro" id="IPR016162">
    <property type="entry name" value="Ald_DH_N"/>
</dbReference>
<accession>A0A8T9ASB7</accession>
<dbReference type="PROSITE" id="PS00070">
    <property type="entry name" value="ALDEHYDE_DEHYDR_CYS"/>
    <property type="match status" value="1"/>
</dbReference>